<dbReference type="EMBL" id="JAUFQH010000010">
    <property type="protein sequence ID" value="MDN3620417.1"/>
    <property type="molecule type" value="Genomic_DNA"/>
</dbReference>
<name>A0AAJ1QZ02_9FLAO</name>
<accession>A0AAJ1QZ02</accession>
<organism evidence="1 2">
    <name type="scientific">Polaribacter sejongensis</name>
    <dbReference type="NCBI Taxonomy" id="985043"/>
    <lineage>
        <taxon>Bacteria</taxon>
        <taxon>Pseudomonadati</taxon>
        <taxon>Bacteroidota</taxon>
        <taxon>Flavobacteriia</taxon>
        <taxon>Flavobacteriales</taxon>
        <taxon>Flavobacteriaceae</taxon>
    </lineage>
</organism>
<dbReference type="InterPro" id="IPR025935">
    <property type="entry name" value="AbiH"/>
</dbReference>
<dbReference type="RefSeq" id="WP_261973454.1">
    <property type="nucleotide sequence ID" value="NZ_CP103460.1"/>
</dbReference>
<dbReference type="Pfam" id="PF14253">
    <property type="entry name" value="AbiH"/>
    <property type="match status" value="1"/>
</dbReference>
<dbReference type="AlphaFoldDB" id="A0AAJ1QZ02"/>
<evidence type="ECO:0000313" key="1">
    <source>
        <dbReference type="EMBL" id="MDN3620417.1"/>
    </source>
</evidence>
<comment type="caution">
    <text evidence="1">The sequence shown here is derived from an EMBL/GenBank/DDBJ whole genome shotgun (WGS) entry which is preliminary data.</text>
</comment>
<gene>
    <name evidence="1" type="ORF">QWY81_13200</name>
</gene>
<sequence length="337" mass="39928">MANLIILGNGFDMAHGLKTSYKDFILEIINSSIKKELSYKKIVSIVDGINNYDHLLSLIKKSGMDTLLKSDNDFFKELLNLNINKNWYEIEQLYFNTINEISGVNYSKYNSQNIEKLNTEFEILKKYLEAYLTKQESNLRTYDSYKHLFKYFTLVPDTLILNFNYTETINNYQSFFEIKPTIINIHGKLNDNENPIIFGYAANEKETRNLINMNNNLYLKNIKKHCYKRTSNENKLNDYLNSNTGINIYILGHSCGLSDKLILNQIFNHKSINSIKNFYHKNYDNYFQTQVNIDRIMENDNYFKKLQNYSDSLKMPQYNYTKEQINTFEKSFRLKSL</sequence>
<proteinExistence type="predicted"/>
<evidence type="ECO:0000313" key="2">
    <source>
        <dbReference type="Proteomes" id="UP001228636"/>
    </source>
</evidence>
<protein>
    <submittedName>
        <fullName evidence="1">Bacteriophage abortive infection AbiH family protein</fullName>
    </submittedName>
</protein>
<dbReference type="Proteomes" id="UP001228636">
    <property type="component" value="Unassembled WGS sequence"/>
</dbReference>
<reference evidence="1 2" key="1">
    <citation type="journal article" date="2014" name="Int. J. Syst. Evol. Microbiol.">
        <title>Complete genome sequence of Corynebacterium casei LMG S-19264T (=DSM 44701T), isolated from a smear-ripened cheese.</title>
        <authorList>
            <consortium name="US DOE Joint Genome Institute (JGI-PGF)"/>
            <person name="Walter F."/>
            <person name="Albersmeier A."/>
            <person name="Kalinowski J."/>
            <person name="Ruckert C."/>
        </authorList>
    </citation>
    <scope>NUCLEOTIDE SEQUENCE [LARGE SCALE GENOMIC DNA]</scope>
    <source>
        <strain evidence="1 2">CECT 8670</strain>
    </source>
</reference>